<evidence type="ECO:0000313" key="7">
    <source>
        <dbReference type="EMBL" id="KAJ3429544.1"/>
    </source>
</evidence>
<dbReference type="FunFam" id="1.10.238.10:FF:000178">
    <property type="entry name" value="Calmodulin-2 A"/>
    <property type="match status" value="1"/>
</dbReference>
<dbReference type="InterPro" id="IPR018247">
    <property type="entry name" value="EF_Hand_1_Ca_BS"/>
</dbReference>
<dbReference type="SMART" id="SM00150">
    <property type="entry name" value="SPEC"/>
    <property type="match status" value="4"/>
</dbReference>
<organism evidence="7 8">
    <name type="scientific">Anaeramoeba flamelloides</name>
    <dbReference type="NCBI Taxonomy" id="1746091"/>
    <lineage>
        <taxon>Eukaryota</taxon>
        <taxon>Metamonada</taxon>
        <taxon>Anaeramoebidae</taxon>
        <taxon>Anaeramoeba</taxon>
    </lineage>
</organism>
<comment type="caution">
    <text evidence="7">The sequence shown here is derived from an EMBL/GenBank/DDBJ whole genome shotgun (WGS) entry which is preliminary data.</text>
</comment>
<dbReference type="Pfam" id="PF00435">
    <property type="entry name" value="Spectrin"/>
    <property type="match status" value="4"/>
</dbReference>
<dbReference type="FunFam" id="1.10.418.10:FF:000001">
    <property type="entry name" value="Actinin alpha 1"/>
    <property type="match status" value="1"/>
</dbReference>
<proteinExistence type="predicted"/>
<dbReference type="InterPro" id="IPR002048">
    <property type="entry name" value="EF_hand_dom"/>
</dbReference>
<protein>
    <submittedName>
        <fullName evidence="7">Alpha-actinin sarcomeric-like protein</fullName>
    </submittedName>
</protein>
<evidence type="ECO:0000259" key="5">
    <source>
        <dbReference type="PROSITE" id="PS50021"/>
    </source>
</evidence>
<evidence type="ECO:0000256" key="4">
    <source>
        <dbReference type="SAM" id="Coils"/>
    </source>
</evidence>
<dbReference type="SMART" id="SM00033">
    <property type="entry name" value="CH"/>
    <property type="match status" value="2"/>
</dbReference>
<dbReference type="Pfam" id="PF13499">
    <property type="entry name" value="EF-hand_7"/>
    <property type="match status" value="1"/>
</dbReference>
<evidence type="ECO:0000259" key="6">
    <source>
        <dbReference type="PROSITE" id="PS50222"/>
    </source>
</evidence>
<dbReference type="InterPro" id="IPR002017">
    <property type="entry name" value="Spectrin_repeat"/>
</dbReference>
<dbReference type="InterPro" id="IPR018159">
    <property type="entry name" value="Spectrin/alpha-actinin"/>
</dbReference>
<dbReference type="InterPro" id="IPR001715">
    <property type="entry name" value="CH_dom"/>
</dbReference>
<evidence type="ECO:0000313" key="8">
    <source>
        <dbReference type="Proteomes" id="UP001146793"/>
    </source>
</evidence>
<dbReference type="InterPro" id="IPR036872">
    <property type="entry name" value="CH_dom_sf"/>
</dbReference>
<dbReference type="GO" id="GO:0043226">
    <property type="term" value="C:organelle"/>
    <property type="evidence" value="ECO:0007669"/>
    <property type="project" value="UniProtKB-ARBA"/>
</dbReference>
<dbReference type="PANTHER" id="PTHR11915">
    <property type="entry name" value="SPECTRIN/FILAMIN RELATED CYTOSKELETAL PROTEIN"/>
    <property type="match status" value="1"/>
</dbReference>
<dbReference type="PROSITE" id="PS50222">
    <property type="entry name" value="EF_HAND_2"/>
    <property type="match status" value="2"/>
</dbReference>
<dbReference type="SUPFAM" id="SSF47473">
    <property type="entry name" value="EF-hand"/>
    <property type="match status" value="1"/>
</dbReference>
<dbReference type="CDD" id="cd00051">
    <property type="entry name" value="EFh"/>
    <property type="match status" value="1"/>
</dbReference>
<dbReference type="AlphaFoldDB" id="A0AAV7YLG1"/>
<gene>
    <name evidence="7" type="ORF">M0812_24899</name>
</gene>
<dbReference type="SUPFAM" id="SSF46966">
    <property type="entry name" value="Spectrin repeat"/>
    <property type="match status" value="5"/>
</dbReference>
<sequence length="1187" mass="138429">MSIMDQSWVKVQQKAFTRWVNAHLGKRGLKCEDIQTDFKSGINLLQLLEVIGEHTFGRYNKKPRMEIQMRENLQIALKFIESRDVKLTAIGAGDIFGGNLKLILGMIWTIILRFAIAEISVEELTAKEALLLWCQRKTADYDNVDIKEFTWSWQDGLGFCALIHKHRPDLIDYESLDPKNKEANLNLAFDVAEKELGLPKFLDAEDMIDVKPDERAVMTYLAEYFKFFSKGQKAENAGRRISKVAALSKEIDEMKESYEDQAGKLKEWIDKKIVDIPDYEFDNTLEGVEKLIEEFNDYKNNEKPPKLQEKTEVNTALNNLKIKIANNKRPAYTPPSGLTTEDIDNAWDQMEDKEKERIKNMNEELARQKKLKSLVEEFYRRVKKLESWAEKKEEYLNTKEEIDTLPLAKTKIKVLEAYHKEYELSKNRLNPTIDLGQEIIDMGYIKKDEIQEKMDELNQRWNGMTDLESNKKDQLQEDLKREEKKEELRKEFAKQAREYNRWQKDQVEILNDTIFGDDLESVTDYKTKLDETATEITNNSNEKKEILENLDKELTELGSTDNKYSALTIEDIRSKHDQLIEMMKTREDAYNKELERQTIMDEKRKEFAQVADEFAEFLSQVRKDINNLSGEPEDMISAIKDIYQEGNVIDEKLQEVAKVDNEQKELEIRSNSHTKHTLPLLTDEAESLKEWIEKSIKRWEHEKIKKDKRKEFAEIADPYMDFLNNFVKEIGAIEGEPEERLVEIENYYQEGQEIEGKLEEVKKVDQECVELQTGNNPFTKYSFSMLINKTKQVHTLVANLISSVKEDQELKEKNIQQEKESQEAERIENLRLEYFEKAQDLNQFIDNFTEFLVSAIYVESSKEVEELIEKYNGFLGNLGEKEGDLNTIKDISNQLVEAGIDDFLGLPIETINNAWEEMNGQVENKKTQLDDELATQQKNEELCQQFADKAEEFQNYLKKQQEVVAEQLSGELAEQIKTVQNQLNEVEGQRSTLKEIFEIDQQIENRHVSNTKTTITSPDLQGLFNTVIDAFSKKIGAIEQEKIVKEGAKVTQEQLDEFKQLFELFDKDKKGALFPYEFSGVLNTLGDDLDEEEMKQVFDKYDEDKSGTIEFNEFVEFMISRVEDSDTLESSLESWKVIAKDKEYVTLQDMQMAGMSKDDIEYITSNMEAMEDGFDYKGWCNKVYGEN</sequence>
<keyword evidence="4" id="KW-0175">Coiled coil</keyword>
<accession>A0AAV7YLG1</accession>
<dbReference type="CDD" id="cd21216">
    <property type="entry name" value="CH_ACTN_rpt2"/>
    <property type="match status" value="1"/>
</dbReference>
<dbReference type="GO" id="GO:0003779">
    <property type="term" value="F:actin binding"/>
    <property type="evidence" value="ECO:0007669"/>
    <property type="project" value="UniProtKB-KW"/>
</dbReference>
<feature type="coiled-coil region" evidence="4">
    <location>
        <begin position="912"/>
        <end position="939"/>
    </location>
</feature>
<dbReference type="Gene3D" id="1.20.58.60">
    <property type="match status" value="7"/>
</dbReference>
<feature type="domain" description="EF-hand" evidence="6">
    <location>
        <begin position="1053"/>
        <end position="1088"/>
    </location>
</feature>
<keyword evidence="1" id="KW-0677">Repeat</keyword>
<feature type="domain" description="Calponin-homology (CH)" evidence="5">
    <location>
        <begin position="124"/>
        <end position="229"/>
    </location>
</feature>
<dbReference type="Gene3D" id="1.10.418.10">
    <property type="entry name" value="Calponin-like domain"/>
    <property type="match status" value="2"/>
</dbReference>
<dbReference type="PROSITE" id="PS50021">
    <property type="entry name" value="CH"/>
    <property type="match status" value="2"/>
</dbReference>
<dbReference type="Gene3D" id="1.10.238.10">
    <property type="entry name" value="EF-hand"/>
    <property type="match status" value="2"/>
</dbReference>
<dbReference type="PROSITE" id="PS00019">
    <property type="entry name" value="ACTININ_1"/>
    <property type="match status" value="1"/>
</dbReference>
<dbReference type="Proteomes" id="UP001146793">
    <property type="component" value="Unassembled WGS sequence"/>
</dbReference>
<feature type="coiled-coil region" evidence="4">
    <location>
        <begin position="465"/>
        <end position="505"/>
    </location>
</feature>
<name>A0AAV7YLG1_9EUKA</name>
<dbReference type="InterPro" id="IPR011992">
    <property type="entry name" value="EF-hand-dom_pair"/>
</dbReference>
<dbReference type="InterPro" id="IPR001589">
    <property type="entry name" value="Actinin_actin-bd_CS"/>
</dbReference>
<dbReference type="PROSITE" id="PS00018">
    <property type="entry name" value="EF_HAND_1"/>
    <property type="match status" value="1"/>
</dbReference>
<dbReference type="SUPFAM" id="SSF47576">
    <property type="entry name" value="Calponin-homology domain, CH-domain"/>
    <property type="match status" value="1"/>
</dbReference>
<dbReference type="SMART" id="SM01184">
    <property type="entry name" value="efhand_Ca_insen"/>
    <property type="match status" value="1"/>
</dbReference>
<dbReference type="EMBL" id="JANTQA010000057">
    <property type="protein sequence ID" value="KAJ3429544.1"/>
    <property type="molecule type" value="Genomic_DNA"/>
</dbReference>
<evidence type="ECO:0000256" key="3">
    <source>
        <dbReference type="ARBA" id="ARBA00023203"/>
    </source>
</evidence>
<dbReference type="CDD" id="cd00176">
    <property type="entry name" value="SPEC"/>
    <property type="match status" value="3"/>
</dbReference>
<feature type="domain" description="EF-hand" evidence="6">
    <location>
        <begin position="1089"/>
        <end position="1124"/>
    </location>
</feature>
<dbReference type="Pfam" id="PF00307">
    <property type="entry name" value="CH"/>
    <property type="match status" value="2"/>
</dbReference>
<dbReference type="GO" id="GO:0005509">
    <property type="term" value="F:calcium ion binding"/>
    <property type="evidence" value="ECO:0007669"/>
    <property type="project" value="InterPro"/>
</dbReference>
<evidence type="ECO:0000256" key="2">
    <source>
        <dbReference type="ARBA" id="ARBA00022837"/>
    </source>
</evidence>
<keyword evidence="2" id="KW-0106">Calcium</keyword>
<reference evidence="7" key="1">
    <citation type="submission" date="2022-08" db="EMBL/GenBank/DDBJ databases">
        <title>Novel sulphate-reducing endosymbionts in the free-living metamonad Anaeramoeba.</title>
        <authorList>
            <person name="Jerlstrom-Hultqvist J."/>
            <person name="Cepicka I."/>
            <person name="Gallot-Lavallee L."/>
            <person name="Salas-Leiva D."/>
            <person name="Curtis B.A."/>
            <person name="Zahonova K."/>
            <person name="Pipaliya S."/>
            <person name="Dacks J."/>
            <person name="Roger A.J."/>
        </authorList>
    </citation>
    <scope>NUCLEOTIDE SEQUENCE</scope>
    <source>
        <strain evidence="7">Busselton2</strain>
    </source>
</reference>
<dbReference type="SMART" id="SM00054">
    <property type="entry name" value="EFh"/>
    <property type="match status" value="2"/>
</dbReference>
<evidence type="ECO:0000256" key="1">
    <source>
        <dbReference type="ARBA" id="ARBA00022737"/>
    </source>
</evidence>
<feature type="coiled-coil region" evidence="4">
    <location>
        <begin position="965"/>
        <end position="996"/>
    </location>
</feature>
<feature type="domain" description="Calponin-homology (CH)" evidence="5">
    <location>
        <begin position="10"/>
        <end position="115"/>
    </location>
</feature>
<keyword evidence="3" id="KW-0009">Actin-binding</keyword>